<dbReference type="PRINTS" id="PR01217">
    <property type="entry name" value="PRICHEXTENSN"/>
</dbReference>
<evidence type="ECO:0000256" key="1">
    <source>
        <dbReference type="ARBA" id="ARBA00004123"/>
    </source>
</evidence>
<name>A0A067LEQ4_JATCU</name>
<dbReference type="Proteomes" id="UP000027138">
    <property type="component" value="Unassembled WGS sequence"/>
</dbReference>
<feature type="domain" description="Myb-like" evidence="7">
    <location>
        <begin position="496"/>
        <end position="560"/>
    </location>
</feature>
<evidence type="ECO:0000313" key="8">
    <source>
        <dbReference type="EMBL" id="KDP42995.1"/>
    </source>
</evidence>
<dbReference type="STRING" id="180498.A0A067LEQ4"/>
<comment type="subcellular location">
    <subcellularLocation>
        <location evidence="1">Nucleus</location>
    </subcellularLocation>
</comment>
<dbReference type="InterPro" id="IPR044822">
    <property type="entry name" value="Myb_DNA-bind_4"/>
</dbReference>
<feature type="compositionally biased region" description="Low complexity" evidence="6">
    <location>
        <begin position="308"/>
        <end position="326"/>
    </location>
</feature>
<feature type="compositionally biased region" description="Polar residues" evidence="6">
    <location>
        <begin position="295"/>
        <end position="307"/>
    </location>
</feature>
<dbReference type="AlphaFoldDB" id="A0A067LEQ4"/>
<feature type="region of interest" description="Disordered" evidence="6">
    <location>
        <begin position="621"/>
        <end position="684"/>
    </location>
</feature>
<dbReference type="GO" id="GO:0006355">
    <property type="term" value="P:regulation of DNA-templated transcription"/>
    <property type="evidence" value="ECO:0007669"/>
    <property type="project" value="UniProtKB-ARBA"/>
</dbReference>
<evidence type="ECO:0000259" key="7">
    <source>
        <dbReference type="PROSITE" id="PS50090"/>
    </source>
</evidence>
<evidence type="ECO:0000256" key="4">
    <source>
        <dbReference type="ARBA" id="ARBA00023163"/>
    </source>
</evidence>
<feature type="compositionally biased region" description="Pro residues" evidence="6">
    <location>
        <begin position="210"/>
        <end position="225"/>
    </location>
</feature>
<evidence type="ECO:0000256" key="2">
    <source>
        <dbReference type="ARBA" id="ARBA00023015"/>
    </source>
</evidence>
<gene>
    <name evidence="8" type="ORF">JCGZ_25181</name>
</gene>
<dbReference type="Pfam" id="PF13837">
    <property type="entry name" value="Myb_DNA-bind_4"/>
    <property type="match status" value="2"/>
</dbReference>
<dbReference type="InterPro" id="IPR001005">
    <property type="entry name" value="SANT/Myb"/>
</dbReference>
<sequence>MLGDSSSSVLATTTAAAAATAGGGGGAGGGSSGEAPPPHLNQLLTGGGGGGGEINTASEVGHVGSNNSGDEDKGGNGGGVGVGGGDDGDRSFGGNRWPRQETLALLKIRSDMDVSFRDASVKGPLWEEVSRWDTKSFFLLLETGDCRKLAELGYNRSAKKCKEKFENVYKYHKRTKESRTGKQEGKTYRFFDQLEAFEHHPLSFSSSQPQPQPQPPSQPPQPKPQAPAVTTIAMPIVNHPHTLSTVPSTSIATGTTTTAATATLATHVSHHHHLQGIVTTGINLTIPSVQPTNPTVLPSAQATNPIQSLSPDLFSNSTSSSSTSSDVELQGRRKRKRKWKDFFERLMKEVVHKQEDMQRKFLEAIEKREHDRIVREESWRMQEMARINREREILAQERSIAAAKDAAVMAFLQKLSEQQNPGQVLNIPPPVQPPQPPPSHPQPQPPPQPVIPTPTPASAPAPAPQPLPITPVASTSPLVQTVTTLDTKSDNGDQTLAQASSSRWPRVEVQALIKLRTNLDSKYQENGPKGPLWEEISAGMRKLGYNRSAKRCKEKWENINKYFKKVKESNKRRPEDSKTCPYFHQLDALYKEKHKTCDGIGSSSSNIQLKPENSVPLMVRPEQQWPPAPSQHGVDTVMEDLESDDHQNHQDDDDKDNDDDDDDDDEAGGYEIVPNRPTSMSSTG</sequence>
<feature type="region of interest" description="Disordered" evidence="6">
    <location>
        <begin position="421"/>
        <end position="503"/>
    </location>
</feature>
<proteinExistence type="predicted"/>
<feature type="compositionally biased region" description="Polar residues" evidence="6">
    <location>
        <begin position="474"/>
        <end position="503"/>
    </location>
</feature>
<feature type="compositionally biased region" description="Gly residues" evidence="6">
    <location>
        <begin position="21"/>
        <end position="32"/>
    </location>
</feature>
<dbReference type="EMBL" id="KK914283">
    <property type="protein sequence ID" value="KDP42995.1"/>
    <property type="molecule type" value="Genomic_DNA"/>
</dbReference>
<dbReference type="KEGG" id="jcu:105629111"/>
<feature type="compositionally biased region" description="Acidic residues" evidence="6">
    <location>
        <begin position="653"/>
        <end position="668"/>
    </location>
</feature>
<accession>A0A067LEQ4</accession>
<evidence type="ECO:0000256" key="6">
    <source>
        <dbReference type="SAM" id="MobiDB-lite"/>
    </source>
</evidence>
<dbReference type="PANTHER" id="PTHR21654">
    <property type="entry name" value="FI21293P1"/>
    <property type="match status" value="1"/>
</dbReference>
<evidence type="ECO:0000313" key="9">
    <source>
        <dbReference type="Proteomes" id="UP000027138"/>
    </source>
</evidence>
<dbReference type="OrthoDB" id="691673at2759"/>
<dbReference type="PANTHER" id="PTHR21654:SF59">
    <property type="entry name" value="TRIHELIX TRANSCRIPTION FACTOR DF1"/>
    <property type="match status" value="1"/>
</dbReference>
<dbReference type="PROSITE" id="PS50090">
    <property type="entry name" value="MYB_LIKE"/>
    <property type="match status" value="1"/>
</dbReference>
<keyword evidence="5" id="KW-0539">Nucleus</keyword>
<dbReference type="SMART" id="SM00717">
    <property type="entry name" value="SANT"/>
    <property type="match status" value="2"/>
</dbReference>
<dbReference type="Gene3D" id="1.10.10.60">
    <property type="entry name" value="Homeodomain-like"/>
    <property type="match status" value="2"/>
</dbReference>
<keyword evidence="4" id="KW-0804">Transcription</keyword>
<dbReference type="FunFam" id="1.10.10.60:FF:000092">
    <property type="entry name" value="Trihelix transcription factor GT-2"/>
    <property type="match status" value="1"/>
</dbReference>
<dbReference type="GO" id="GO:0005634">
    <property type="term" value="C:nucleus"/>
    <property type="evidence" value="ECO:0007669"/>
    <property type="project" value="UniProtKB-SubCell"/>
</dbReference>
<reference evidence="8 9" key="1">
    <citation type="journal article" date="2014" name="PLoS ONE">
        <title>Global Analysis of Gene Expression Profiles in Physic Nut (Jatropha curcas L.) Seedlings Exposed to Salt Stress.</title>
        <authorList>
            <person name="Zhang L."/>
            <person name="Zhang C."/>
            <person name="Wu P."/>
            <person name="Chen Y."/>
            <person name="Li M."/>
            <person name="Jiang H."/>
            <person name="Wu G."/>
        </authorList>
    </citation>
    <scope>NUCLEOTIDE SEQUENCE [LARGE SCALE GENOMIC DNA]</scope>
    <source>
        <strain evidence="9">cv. GZQX0401</strain>
        <tissue evidence="8">Young leaves</tissue>
    </source>
</reference>
<feature type="compositionally biased region" description="Pro residues" evidence="6">
    <location>
        <begin position="427"/>
        <end position="469"/>
    </location>
</feature>
<keyword evidence="2" id="KW-0805">Transcription regulation</keyword>
<feature type="region of interest" description="Disordered" evidence="6">
    <location>
        <begin position="295"/>
        <end position="334"/>
    </location>
</feature>
<evidence type="ECO:0000256" key="5">
    <source>
        <dbReference type="ARBA" id="ARBA00023242"/>
    </source>
</evidence>
<feature type="compositionally biased region" description="Gly residues" evidence="6">
    <location>
        <begin position="75"/>
        <end position="85"/>
    </location>
</feature>
<feature type="region of interest" description="Disordered" evidence="6">
    <location>
        <begin position="202"/>
        <end position="227"/>
    </location>
</feature>
<evidence type="ECO:0000256" key="3">
    <source>
        <dbReference type="ARBA" id="ARBA00023125"/>
    </source>
</evidence>
<keyword evidence="9" id="KW-1185">Reference proteome</keyword>
<keyword evidence="3" id="KW-0238">DNA-binding</keyword>
<protein>
    <recommendedName>
        <fullName evidence="7">Myb-like domain-containing protein</fullName>
    </recommendedName>
</protein>
<dbReference type="GO" id="GO:0003677">
    <property type="term" value="F:DNA binding"/>
    <property type="evidence" value="ECO:0007669"/>
    <property type="project" value="UniProtKB-KW"/>
</dbReference>
<feature type="region of interest" description="Disordered" evidence="6">
    <location>
        <begin position="19"/>
        <end position="96"/>
    </location>
</feature>
<dbReference type="CDD" id="cd12203">
    <property type="entry name" value="GT1"/>
    <property type="match status" value="2"/>
</dbReference>
<organism evidence="8 9">
    <name type="scientific">Jatropha curcas</name>
    <name type="common">Barbados nut</name>
    <dbReference type="NCBI Taxonomy" id="180498"/>
    <lineage>
        <taxon>Eukaryota</taxon>
        <taxon>Viridiplantae</taxon>
        <taxon>Streptophyta</taxon>
        <taxon>Embryophyta</taxon>
        <taxon>Tracheophyta</taxon>
        <taxon>Spermatophyta</taxon>
        <taxon>Magnoliopsida</taxon>
        <taxon>eudicotyledons</taxon>
        <taxon>Gunneridae</taxon>
        <taxon>Pentapetalae</taxon>
        <taxon>rosids</taxon>
        <taxon>fabids</taxon>
        <taxon>Malpighiales</taxon>
        <taxon>Euphorbiaceae</taxon>
        <taxon>Crotonoideae</taxon>
        <taxon>Jatropheae</taxon>
        <taxon>Jatropha</taxon>
    </lineage>
</organism>